<proteinExistence type="predicted"/>
<protein>
    <submittedName>
        <fullName evidence="1">Uncharacterized protein</fullName>
    </submittedName>
</protein>
<dbReference type="EMBL" id="MHRJ01000047">
    <property type="protein sequence ID" value="OHA21287.1"/>
    <property type="molecule type" value="Genomic_DNA"/>
</dbReference>
<evidence type="ECO:0000313" key="2">
    <source>
        <dbReference type="Proteomes" id="UP000176493"/>
    </source>
</evidence>
<dbReference type="Proteomes" id="UP000176493">
    <property type="component" value="Unassembled WGS sequence"/>
</dbReference>
<evidence type="ECO:0000313" key="1">
    <source>
        <dbReference type="EMBL" id="OHA21287.1"/>
    </source>
</evidence>
<gene>
    <name evidence="1" type="ORF">A2W52_04555</name>
</gene>
<dbReference type="AlphaFoldDB" id="A0A1G2MBL4"/>
<organism evidence="1 2">
    <name type="scientific">Candidatus Taylorbacteria bacterium RIFCSPHIGHO2_02_49_25</name>
    <dbReference type="NCBI Taxonomy" id="1802305"/>
    <lineage>
        <taxon>Bacteria</taxon>
        <taxon>Candidatus Tayloriibacteriota</taxon>
    </lineage>
</organism>
<reference evidence="1 2" key="1">
    <citation type="journal article" date="2016" name="Nat. Commun.">
        <title>Thousands of microbial genomes shed light on interconnected biogeochemical processes in an aquifer system.</title>
        <authorList>
            <person name="Anantharaman K."/>
            <person name="Brown C.T."/>
            <person name="Hug L.A."/>
            <person name="Sharon I."/>
            <person name="Castelle C.J."/>
            <person name="Probst A.J."/>
            <person name="Thomas B.C."/>
            <person name="Singh A."/>
            <person name="Wilkins M.J."/>
            <person name="Karaoz U."/>
            <person name="Brodie E.L."/>
            <person name="Williams K.H."/>
            <person name="Hubbard S.S."/>
            <person name="Banfield J.F."/>
        </authorList>
    </citation>
    <scope>NUCLEOTIDE SEQUENCE [LARGE SCALE GENOMIC DNA]</scope>
</reference>
<sequence>MDFEDRSFSQSRIVGCTSVAIFICLPIWCGAKASGDTGYEALEGRIEVGCLNSPYLIRGASAAAERGVIKGTLPSPAHADASVGRSAGRISKSSIFQAFPKKKTAPLMRAGNNEHFIESGEKW</sequence>
<accession>A0A1G2MBL4</accession>
<comment type="caution">
    <text evidence="1">The sequence shown here is derived from an EMBL/GenBank/DDBJ whole genome shotgun (WGS) entry which is preliminary data.</text>
</comment>
<name>A0A1G2MBL4_9BACT</name>